<keyword evidence="7" id="KW-1185">Reference proteome</keyword>
<sequence>MNLNDVRLFLRVVETNSFTAAAETLGIQKSTISRRIGQLEDDLGVRLLQRTTRKLKLTDEGQELFERCRPLIDELEQLPDLVSAHHSEPQGRLRITMPPEMGIFLMNDVISDFMRTYPKIQLELELSTRVVDLIEEGIDLALRVGHLDDSSLIARKIASITGGLYASPEYIKIHGTPNSPGELSKHSCLGRLSNSLNWAFDNWNNGAPVTINARLKANNLMFMRDMAVQGLGIARLPRAFCRGEVERGDLIQVLEDYHLPGTEVHALYPSRRHLSPKVRLFIDHLLSMLEDHPWMSDMQPASRPR</sequence>
<evidence type="ECO:0000256" key="3">
    <source>
        <dbReference type="ARBA" id="ARBA00023125"/>
    </source>
</evidence>
<dbReference type="Proteomes" id="UP000640333">
    <property type="component" value="Unassembled WGS sequence"/>
</dbReference>
<dbReference type="Pfam" id="PF00126">
    <property type="entry name" value="HTH_1"/>
    <property type="match status" value="1"/>
</dbReference>
<dbReference type="InterPro" id="IPR000847">
    <property type="entry name" value="LysR_HTH_N"/>
</dbReference>
<dbReference type="InterPro" id="IPR036388">
    <property type="entry name" value="WH-like_DNA-bd_sf"/>
</dbReference>
<evidence type="ECO:0000313" key="6">
    <source>
        <dbReference type="EMBL" id="MBE9397123.1"/>
    </source>
</evidence>
<comment type="similarity">
    <text evidence="1">Belongs to the LysR transcriptional regulatory family.</text>
</comment>
<evidence type="ECO:0000256" key="4">
    <source>
        <dbReference type="ARBA" id="ARBA00023163"/>
    </source>
</evidence>
<dbReference type="Pfam" id="PF03466">
    <property type="entry name" value="LysR_substrate"/>
    <property type="match status" value="1"/>
</dbReference>
<keyword evidence="4" id="KW-0804">Transcription</keyword>
<protein>
    <submittedName>
        <fullName evidence="6">LysR family transcriptional regulator</fullName>
    </submittedName>
</protein>
<accession>A0A8J7FJ64</accession>
<evidence type="ECO:0000313" key="7">
    <source>
        <dbReference type="Proteomes" id="UP000640333"/>
    </source>
</evidence>
<evidence type="ECO:0000259" key="5">
    <source>
        <dbReference type="PROSITE" id="PS50931"/>
    </source>
</evidence>
<dbReference type="CDD" id="cd08422">
    <property type="entry name" value="PBP2_CrgA_like"/>
    <property type="match status" value="1"/>
</dbReference>
<feature type="domain" description="HTH lysR-type" evidence="5">
    <location>
        <begin position="1"/>
        <end position="58"/>
    </location>
</feature>
<name>A0A8J7FJ64_9GAMM</name>
<dbReference type="Gene3D" id="1.10.10.10">
    <property type="entry name" value="Winged helix-like DNA-binding domain superfamily/Winged helix DNA-binding domain"/>
    <property type="match status" value="1"/>
</dbReference>
<proteinExistence type="inferred from homology"/>
<keyword evidence="2" id="KW-0805">Transcription regulation</keyword>
<gene>
    <name evidence="6" type="ORF">IOQ59_07595</name>
</gene>
<evidence type="ECO:0000256" key="2">
    <source>
        <dbReference type="ARBA" id="ARBA00023015"/>
    </source>
</evidence>
<dbReference type="InterPro" id="IPR058163">
    <property type="entry name" value="LysR-type_TF_proteobact-type"/>
</dbReference>
<dbReference type="RefSeq" id="WP_193952674.1">
    <property type="nucleotide sequence ID" value="NZ_JADEYS010000006.1"/>
</dbReference>
<evidence type="ECO:0000256" key="1">
    <source>
        <dbReference type="ARBA" id="ARBA00009437"/>
    </source>
</evidence>
<dbReference type="AlphaFoldDB" id="A0A8J7FJ64"/>
<dbReference type="FunFam" id="1.10.10.10:FF:000001">
    <property type="entry name" value="LysR family transcriptional regulator"/>
    <property type="match status" value="1"/>
</dbReference>
<keyword evidence="3" id="KW-0238">DNA-binding</keyword>
<dbReference type="GO" id="GO:0003700">
    <property type="term" value="F:DNA-binding transcription factor activity"/>
    <property type="evidence" value="ECO:0007669"/>
    <property type="project" value="InterPro"/>
</dbReference>
<comment type="caution">
    <text evidence="6">The sequence shown here is derived from an EMBL/GenBank/DDBJ whole genome shotgun (WGS) entry which is preliminary data.</text>
</comment>
<dbReference type="SUPFAM" id="SSF46785">
    <property type="entry name" value="Winged helix' DNA-binding domain"/>
    <property type="match status" value="1"/>
</dbReference>
<dbReference type="PROSITE" id="PS50931">
    <property type="entry name" value="HTH_LYSR"/>
    <property type="match status" value="1"/>
</dbReference>
<organism evidence="6 7">
    <name type="scientific">Pontibacterium sinense</name>
    <dbReference type="NCBI Taxonomy" id="2781979"/>
    <lineage>
        <taxon>Bacteria</taxon>
        <taxon>Pseudomonadati</taxon>
        <taxon>Pseudomonadota</taxon>
        <taxon>Gammaproteobacteria</taxon>
        <taxon>Oceanospirillales</taxon>
        <taxon>Oceanospirillaceae</taxon>
        <taxon>Pontibacterium</taxon>
    </lineage>
</organism>
<dbReference type="PANTHER" id="PTHR30537">
    <property type="entry name" value="HTH-TYPE TRANSCRIPTIONAL REGULATOR"/>
    <property type="match status" value="1"/>
</dbReference>
<dbReference type="EMBL" id="JADEYS010000006">
    <property type="protein sequence ID" value="MBE9397123.1"/>
    <property type="molecule type" value="Genomic_DNA"/>
</dbReference>
<dbReference type="Gene3D" id="3.40.190.290">
    <property type="match status" value="1"/>
</dbReference>
<dbReference type="PANTHER" id="PTHR30537:SF5">
    <property type="entry name" value="HTH-TYPE TRANSCRIPTIONAL ACTIVATOR TTDR-RELATED"/>
    <property type="match status" value="1"/>
</dbReference>
<dbReference type="GO" id="GO:0006351">
    <property type="term" value="P:DNA-templated transcription"/>
    <property type="evidence" value="ECO:0007669"/>
    <property type="project" value="TreeGrafter"/>
</dbReference>
<reference evidence="6" key="1">
    <citation type="submission" date="2020-10" db="EMBL/GenBank/DDBJ databases">
        <title>Bacterium isolated from coastal waters sediment.</title>
        <authorList>
            <person name="Chen R.-J."/>
            <person name="Lu D.-C."/>
            <person name="Zhu K.-L."/>
            <person name="Du Z.-J."/>
        </authorList>
    </citation>
    <scope>NUCLEOTIDE SEQUENCE</scope>
    <source>
        <strain evidence="6">N1Y112</strain>
    </source>
</reference>
<dbReference type="SUPFAM" id="SSF53850">
    <property type="entry name" value="Periplasmic binding protein-like II"/>
    <property type="match status" value="1"/>
</dbReference>
<dbReference type="InterPro" id="IPR036390">
    <property type="entry name" value="WH_DNA-bd_sf"/>
</dbReference>
<dbReference type="InterPro" id="IPR005119">
    <property type="entry name" value="LysR_subst-bd"/>
</dbReference>
<dbReference type="PRINTS" id="PR00039">
    <property type="entry name" value="HTHLYSR"/>
</dbReference>
<dbReference type="GO" id="GO:0043565">
    <property type="term" value="F:sequence-specific DNA binding"/>
    <property type="evidence" value="ECO:0007669"/>
    <property type="project" value="TreeGrafter"/>
</dbReference>